<dbReference type="GO" id="GO:0004343">
    <property type="term" value="F:glucosamine 6-phosphate N-acetyltransferase activity"/>
    <property type="evidence" value="ECO:0007669"/>
    <property type="project" value="TreeGrafter"/>
</dbReference>
<dbReference type="InterPro" id="IPR016181">
    <property type="entry name" value="Acyl_CoA_acyltransferase"/>
</dbReference>
<dbReference type="CDD" id="cd04301">
    <property type="entry name" value="NAT_SF"/>
    <property type="match status" value="1"/>
</dbReference>
<keyword evidence="3" id="KW-1185">Reference proteome</keyword>
<dbReference type="Proteomes" id="UP000320055">
    <property type="component" value="Unassembled WGS sequence"/>
</dbReference>
<dbReference type="Gene3D" id="3.40.630.30">
    <property type="match status" value="1"/>
</dbReference>
<dbReference type="InterPro" id="IPR039143">
    <property type="entry name" value="GNPNAT1-like"/>
</dbReference>
<evidence type="ECO:0000313" key="2">
    <source>
        <dbReference type="EMBL" id="VEP18375.1"/>
    </source>
</evidence>
<organism evidence="2 3">
    <name type="scientific">Hyella patelloides LEGE 07179</name>
    <dbReference type="NCBI Taxonomy" id="945734"/>
    <lineage>
        <taxon>Bacteria</taxon>
        <taxon>Bacillati</taxon>
        <taxon>Cyanobacteriota</taxon>
        <taxon>Cyanophyceae</taxon>
        <taxon>Pleurocapsales</taxon>
        <taxon>Hyellaceae</taxon>
        <taxon>Hyella</taxon>
    </lineage>
</organism>
<evidence type="ECO:0000313" key="3">
    <source>
        <dbReference type="Proteomes" id="UP000320055"/>
    </source>
</evidence>
<dbReference type="PROSITE" id="PS51186">
    <property type="entry name" value="GNAT"/>
    <property type="match status" value="1"/>
</dbReference>
<dbReference type="OrthoDB" id="9796171at2"/>
<accession>A0A563W3Y8</accession>
<protein>
    <submittedName>
        <fullName evidence="2">GCN5-related N-acetyltransferase</fullName>
    </submittedName>
</protein>
<dbReference type="SUPFAM" id="SSF55729">
    <property type="entry name" value="Acyl-CoA N-acyltransferases (Nat)"/>
    <property type="match status" value="1"/>
</dbReference>
<gene>
    <name evidence="2" type="ORF">H1P_770012</name>
</gene>
<dbReference type="PANTHER" id="PTHR13355">
    <property type="entry name" value="GLUCOSAMINE 6-PHOSPHATE N-ACETYLTRANSFERASE"/>
    <property type="match status" value="1"/>
</dbReference>
<dbReference type="PANTHER" id="PTHR13355:SF11">
    <property type="entry name" value="GLUCOSAMINE 6-PHOSPHATE N-ACETYLTRANSFERASE"/>
    <property type="match status" value="1"/>
</dbReference>
<sequence>MSKLQIEQVNYSEAISAIKAIRVKVFQEEQGVAEDLEFDGLDETAIQLLAYLDRKPVGTARIRYLKEQTVNTGALKDTASHMEYASLPEEFPLVKIERLAVLSEARGNGVGKKLMETALKIAASKNYKIAIVHAQEYIKQLYQQLGFEQIGASFKEAGIVHVKMIKTIS</sequence>
<dbReference type="RefSeq" id="WP_144867679.1">
    <property type="nucleotide sequence ID" value="NZ_LR213835.1"/>
</dbReference>
<proteinExistence type="predicted"/>
<dbReference type="InterPro" id="IPR000182">
    <property type="entry name" value="GNAT_dom"/>
</dbReference>
<dbReference type="EMBL" id="CAACVJ010000684">
    <property type="protein sequence ID" value="VEP18375.1"/>
    <property type="molecule type" value="Genomic_DNA"/>
</dbReference>
<dbReference type="Pfam" id="PF13673">
    <property type="entry name" value="Acetyltransf_10"/>
    <property type="match status" value="1"/>
</dbReference>
<evidence type="ECO:0000259" key="1">
    <source>
        <dbReference type="PROSITE" id="PS51186"/>
    </source>
</evidence>
<name>A0A563W3Y8_9CYAN</name>
<feature type="domain" description="N-acetyltransferase" evidence="1">
    <location>
        <begin position="4"/>
        <end position="169"/>
    </location>
</feature>
<dbReference type="AlphaFoldDB" id="A0A563W3Y8"/>
<keyword evidence="2" id="KW-0808">Transferase</keyword>
<reference evidence="2 3" key="1">
    <citation type="submission" date="2019-01" db="EMBL/GenBank/DDBJ databases">
        <authorList>
            <person name="Brito A."/>
        </authorList>
    </citation>
    <scope>NUCLEOTIDE SEQUENCE [LARGE SCALE GENOMIC DNA]</scope>
    <source>
        <strain evidence="2">1</strain>
    </source>
</reference>